<organism evidence="4 5">
    <name type="scientific">Serinicoccus chungangensis</name>
    <dbReference type="NCBI Taxonomy" id="767452"/>
    <lineage>
        <taxon>Bacteria</taxon>
        <taxon>Bacillati</taxon>
        <taxon>Actinomycetota</taxon>
        <taxon>Actinomycetes</taxon>
        <taxon>Micrococcales</taxon>
        <taxon>Ornithinimicrobiaceae</taxon>
        <taxon>Serinicoccus</taxon>
    </lineage>
</organism>
<evidence type="ECO:0000256" key="2">
    <source>
        <dbReference type="ARBA" id="ARBA00022801"/>
    </source>
</evidence>
<evidence type="ECO:0008006" key="6">
    <source>
        <dbReference type="Google" id="ProtNLM"/>
    </source>
</evidence>
<dbReference type="Pfam" id="PF13365">
    <property type="entry name" value="Trypsin_2"/>
    <property type="match status" value="1"/>
</dbReference>
<dbReference type="InterPro" id="IPR051201">
    <property type="entry name" value="Chloro_Bact_Ser_Proteases"/>
</dbReference>
<name>A0A0W8I584_9MICO</name>
<feature type="region of interest" description="Disordered" evidence="3">
    <location>
        <begin position="333"/>
        <end position="354"/>
    </location>
</feature>
<sequence>MTLRGDSTAAPPETEPVAAATPDPVVATAEPASDSLSTDELADRYASGVFKVEVEGCNMSGSGSAWVLDEHHLVTNWHVVSIDPTPELVSRDGRTTMTGTVIGGRTEPDIAVIEVDEPIRGAALDWADTDDLREGEEIVSLGYPAPAGDFSVTPSTILSFQMDGSTREAIRGDGALDHGNSGGPALTADGEVAGVATVMVREANQLQMVPLLFTTDALRSTVQDFIDDPQTVEESCDEEVAELPDEWGDDFEDWSASGPDAYGDDATLDALWDSCAAGDLEACDSLWWDSPIGSGYEAFAATCGGTSEASHGSCVSDAEWAAQEAAWEAERVQDEADRAADEAAEQAAEEQAQAEEEAAVAALLSVCEAGDMQACDDLYWQSASGSEAEATAADCGGHFADYWGSCVDREAEAGEIATLVGSCGAGDMQACDDLYWQSPSGSEAEAIAEDCGGRYPGEGGSCVWSEEEEE</sequence>
<dbReference type="InterPro" id="IPR001940">
    <property type="entry name" value="Peptidase_S1C"/>
</dbReference>
<dbReference type="GO" id="GO:0004252">
    <property type="term" value="F:serine-type endopeptidase activity"/>
    <property type="evidence" value="ECO:0007669"/>
    <property type="project" value="InterPro"/>
</dbReference>
<dbReference type="STRING" id="767452.AVL62_00875"/>
<evidence type="ECO:0000313" key="4">
    <source>
        <dbReference type="EMBL" id="KUG53387.1"/>
    </source>
</evidence>
<protein>
    <recommendedName>
        <fullName evidence="6">Serine protease</fullName>
    </recommendedName>
</protein>
<feature type="region of interest" description="Disordered" evidence="3">
    <location>
        <begin position="1"/>
        <end position="39"/>
    </location>
</feature>
<dbReference type="EMBL" id="LQBL01000028">
    <property type="protein sequence ID" value="KUG53387.1"/>
    <property type="molecule type" value="Genomic_DNA"/>
</dbReference>
<feature type="compositionally biased region" description="Low complexity" evidence="3">
    <location>
        <begin position="8"/>
        <end position="32"/>
    </location>
</feature>
<comment type="caution">
    <text evidence="4">The sequence shown here is derived from an EMBL/GenBank/DDBJ whole genome shotgun (WGS) entry which is preliminary data.</text>
</comment>
<proteinExistence type="predicted"/>
<feature type="compositionally biased region" description="Acidic residues" evidence="3">
    <location>
        <begin position="342"/>
        <end position="354"/>
    </location>
</feature>
<dbReference type="PANTHER" id="PTHR43343:SF3">
    <property type="entry name" value="PROTEASE DO-LIKE 8, CHLOROPLASTIC"/>
    <property type="match status" value="1"/>
</dbReference>
<dbReference type="Gene3D" id="2.40.10.120">
    <property type="match status" value="1"/>
</dbReference>
<evidence type="ECO:0000256" key="1">
    <source>
        <dbReference type="ARBA" id="ARBA00022670"/>
    </source>
</evidence>
<dbReference type="SUPFAM" id="SSF50494">
    <property type="entry name" value="Trypsin-like serine proteases"/>
    <property type="match status" value="1"/>
</dbReference>
<reference evidence="4 5" key="1">
    <citation type="submission" date="2015-12" db="EMBL/GenBank/DDBJ databases">
        <title>Serinicoccus chungangenesis strain CD08_5 genome sequencing and assembly.</title>
        <authorList>
            <person name="Chander A.M."/>
            <person name="Kaur G."/>
            <person name="Nair G.R."/>
            <person name="Dhawan D.K."/>
            <person name="Kochhar R.K."/>
            <person name="Mayilraj S."/>
            <person name="Bhadada S.K."/>
        </authorList>
    </citation>
    <scope>NUCLEOTIDE SEQUENCE [LARGE SCALE GENOMIC DNA]</scope>
    <source>
        <strain evidence="4 5">CD08_5</strain>
    </source>
</reference>
<keyword evidence="2" id="KW-0378">Hydrolase</keyword>
<evidence type="ECO:0000313" key="5">
    <source>
        <dbReference type="Proteomes" id="UP000054837"/>
    </source>
</evidence>
<dbReference type="InterPro" id="IPR009003">
    <property type="entry name" value="Peptidase_S1_PA"/>
</dbReference>
<accession>A0A0W8I584</accession>
<dbReference type="Proteomes" id="UP000054837">
    <property type="component" value="Unassembled WGS sequence"/>
</dbReference>
<keyword evidence="5" id="KW-1185">Reference proteome</keyword>
<keyword evidence="1" id="KW-0645">Protease</keyword>
<evidence type="ECO:0000256" key="3">
    <source>
        <dbReference type="SAM" id="MobiDB-lite"/>
    </source>
</evidence>
<dbReference type="PRINTS" id="PR00834">
    <property type="entry name" value="PROTEASES2C"/>
</dbReference>
<dbReference type="PANTHER" id="PTHR43343">
    <property type="entry name" value="PEPTIDASE S12"/>
    <property type="match status" value="1"/>
</dbReference>
<gene>
    <name evidence="4" type="ORF">AVL62_00875</name>
</gene>
<dbReference type="GO" id="GO:0006508">
    <property type="term" value="P:proteolysis"/>
    <property type="evidence" value="ECO:0007669"/>
    <property type="project" value="UniProtKB-KW"/>
</dbReference>
<dbReference type="AlphaFoldDB" id="A0A0W8I584"/>